<sequence>MRHPARMRAAKLAALLAAATVALTGCAAPPEPDQLSQARSTNQSRHVSERFNDHPVVIDDPVGIETAQLLFDVSETLVVTDGTLEAQLRGASIAVVAHAPMIVYNRTRHDEVIREIQRMKAHTVLTVGDVALASSSGAVRLSRDPGGFGALADMTTLRFDEEEVDDPEQAVQRVAHLNAEQPTWLRAAWAEPTVMPGAQARPFPVNSRRDADMAPMVVATSESSLPAVANLRSFGARVTMVDEPDPRESETTLLAMAGLAEEPLIALGTQFGTAEQLSARIMRAEENY</sequence>
<organism evidence="2 3">
    <name type="scientific">Corynebacterium timonense</name>
    <dbReference type="NCBI Taxonomy" id="441500"/>
    <lineage>
        <taxon>Bacteria</taxon>
        <taxon>Bacillati</taxon>
        <taxon>Actinomycetota</taxon>
        <taxon>Actinomycetes</taxon>
        <taxon>Mycobacteriales</taxon>
        <taxon>Corynebacteriaceae</taxon>
        <taxon>Corynebacterium</taxon>
    </lineage>
</organism>
<evidence type="ECO:0000313" key="2">
    <source>
        <dbReference type="EMBL" id="SDS16109.1"/>
    </source>
</evidence>
<reference evidence="2 3" key="1">
    <citation type="submission" date="2016-10" db="EMBL/GenBank/DDBJ databases">
        <authorList>
            <person name="de Groot N.N."/>
        </authorList>
    </citation>
    <scope>NUCLEOTIDE SEQUENCE [LARGE SCALE GENOMIC DNA]</scope>
    <source>
        <strain evidence="2 3">DSM 45434</strain>
    </source>
</reference>
<name>A0A1H1PZG4_9CORY</name>
<dbReference type="AlphaFoldDB" id="A0A1H1PZG4"/>
<dbReference type="EMBL" id="LT629765">
    <property type="protein sequence ID" value="SDS16109.1"/>
    <property type="molecule type" value="Genomic_DNA"/>
</dbReference>
<dbReference type="eggNOG" id="ENOG502ZXC3">
    <property type="taxonomic scope" value="Bacteria"/>
</dbReference>
<keyword evidence="3" id="KW-1185">Reference proteome</keyword>
<dbReference type="Proteomes" id="UP000182237">
    <property type="component" value="Chromosome I"/>
</dbReference>
<gene>
    <name evidence="2" type="ORF">SAMN04488539_1131</name>
</gene>
<evidence type="ECO:0000313" key="3">
    <source>
        <dbReference type="Proteomes" id="UP000182237"/>
    </source>
</evidence>
<evidence type="ECO:0000256" key="1">
    <source>
        <dbReference type="SAM" id="SignalP"/>
    </source>
</evidence>
<keyword evidence="1" id="KW-0732">Signal</keyword>
<proteinExistence type="predicted"/>
<feature type="signal peptide" evidence="1">
    <location>
        <begin position="1"/>
        <end position="27"/>
    </location>
</feature>
<protein>
    <recommendedName>
        <fullName evidence="4">Cell wall binding repeat 2</fullName>
    </recommendedName>
</protein>
<dbReference type="PROSITE" id="PS51257">
    <property type="entry name" value="PROKAR_LIPOPROTEIN"/>
    <property type="match status" value="1"/>
</dbReference>
<feature type="chain" id="PRO_5009257092" description="Cell wall binding repeat 2" evidence="1">
    <location>
        <begin position="28"/>
        <end position="288"/>
    </location>
</feature>
<accession>A0A1H1PZG4</accession>
<dbReference type="STRING" id="1203190.GCA_000312345_02215"/>
<evidence type="ECO:0008006" key="4">
    <source>
        <dbReference type="Google" id="ProtNLM"/>
    </source>
</evidence>